<accession>A0A8D5AFS4</accession>
<dbReference type="Proteomes" id="UP000824988">
    <property type="component" value="Chromosome"/>
</dbReference>
<dbReference type="KEGG" id="moz:MoryE10_02190"/>
<dbReference type="AlphaFoldDB" id="A0A8D5AFS4"/>
<keyword evidence="6 7" id="KW-0472">Membrane</keyword>
<comment type="subcellular location">
    <subcellularLocation>
        <location evidence="1">Membrane</location>
        <topology evidence="1">Multi-pass membrane protein</topology>
    </subcellularLocation>
</comment>
<dbReference type="GO" id="GO:0042907">
    <property type="term" value="F:xanthine transmembrane transporter activity"/>
    <property type="evidence" value="ECO:0007669"/>
    <property type="project" value="TreeGrafter"/>
</dbReference>
<keyword evidence="3" id="KW-0813">Transport</keyword>
<feature type="transmembrane region" description="Helical" evidence="7">
    <location>
        <begin position="323"/>
        <end position="344"/>
    </location>
</feature>
<dbReference type="Pfam" id="PF00860">
    <property type="entry name" value="Xan_ur_permease"/>
    <property type="match status" value="1"/>
</dbReference>
<feature type="transmembrane region" description="Helical" evidence="7">
    <location>
        <begin position="193"/>
        <end position="210"/>
    </location>
</feature>
<evidence type="ECO:0000256" key="4">
    <source>
        <dbReference type="ARBA" id="ARBA00022692"/>
    </source>
</evidence>
<evidence type="ECO:0000256" key="1">
    <source>
        <dbReference type="ARBA" id="ARBA00004141"/>
    </source>
</evidence>
<evidence type="ECO:0000256" key="3">
    <source>
        <dbReference type="ARBA" id="ARBA00022448"/>
    </source>
</evidence>
<feature type="transmembrane region" description="Helical" evidence="7">
    <location>
        <begin position="132"/>
        <end position="153"/>
    </location>
</feature>
<gene>
    <name evidence="8" type="ORF">MoryE10_02190</name>
</gene>
<evidence type="ECO:0008006" key="10">
    <source>
        <dbReference type="Google" id="ProtNLM"/>
    </source>
</evidence>
<organism evidence="8 9">
    <name type="scientific">Methylogaea oryzae</name>
    <dbReference type="NCBI Taxonomy" id="1295382"/>
    <lineage>
        <taxon>Bacteria</taxon>
        <taxon>Pseudomonadati</taxon>
        <taxon>Pseudomonadota</taxon>
        <taxon>Gammaproteobacteria</taxon>
        <taxon>Methylococcales</taxon>
        <taxon>Methylococcaceae</taxon>
        <taxon>Methylogaea</taxon>
    </lineage>
</organism>
<reference evidence="8" key="1">
    <citation type="submission" date="2019-06" db="EMBL/GenBank/DDBJ databases">
        <title>Complete genome sequence of Methylogaea oryzae strain JCM16910.</title>
        <authorList>
            <person name="Asakawa S."/>
        </authorList>
    </citation>
    <scope>NUCLEOTIDE SEQUENCE</scope>
    <source>
        <strain evidence="8">E10</strain>
    </source>
</reference>
<evidence type="ECO:0000256" key="2">
    <source>
        <dbReference type="ARBA" id="ARBA00008821"/>
    </source>
</evidence>
<protein>
    <recommendedName>
        <fullName evidence="10">Xanthine/uracil permease</fullName>
    </recommendedName>
</protein>
<keyword evidence="4 7" id="KW-0812">Transmembrane</keyword>
<evidence type="ECO:0000256" key="7">
    <source>
        <dbReference type="SAM" id="Phobius"/>
    </source>
</evidence>
<proteinExistence type="inferred from homology"/>
<dbReference type="RefSeq" id="WP_221047965.1">
    <property type="nucleotide sequence ID" value="NZ_AP019782.1"/>
</dbReference>
<evidence type="ECO:0000313" key="9">
    <source>
        <dbReference type="Proteomes" id="UP000824988"/>
    </source>
</evidence>
<dbReference type="EMBL" id="AP019782">
    <property type="protein sequence ID" value="BBL69613.1"/>
    <property type="molecule type" value="Genomic_DNA"/>
</dbReference>
<name>A0A8D5AFS4_9GAMM</name>
<feature type="transmembrane region" description="Helical" evidence="7">
    <location>
        <begin position="243"/>
        <end position="265"/>
    </location>
</feature>
<dbReference type="InterPro" id="IPR006043">
    <property type="entry name" value="NCS2"/>
</dbReference>
<keyword evidence="5 7" id="KW-1133">Transmembrane helix</keyword>
<feature type="transmembrane region" description="Helical" evidence="7">
    <location>
        <begin position="20"/>
        <end position="41"/>
    </location>
</feature>
<evidence type="ECO:0000256" key="5">
    <source>
        <dbReference type="ARBA" id="ARBA00022989"/>
    </source>
</evidence>
<keyword evidence="9" id="KW-1185">Reference proteome</keyword>
<feature type="transmembrane region" description="Helical" evidence="7">
    <location>
        <begin position="104"/>
        <end position="125"/>
    </location>
</feature>
<evidence type="ECO:0000313" key="8">
    <source>
        <dbReference type="EMBL" id="BBL69613.1"/>
    </source>
</evidence>
<comment type="similarity">
    <text evidence="2">Belongs to the nucleobase:cation symporter-2 (NCS2) (TC 2.A.40) family.</text>
</comment>
<feature type="transmembrane region" description="Helical" evidence="7">
    <location>
        <begin position="53"/>
        <end position="69"/>
    </location>
</feature>
<dbReference type="NCBIfam" id="NF037981">
    <property type="entry name" value="NCS2_1"/>
    <property type="match status" value="1"/>
</dbReference>
<evidence type="ECO:0000256" key="6">
    <source>
        <dbReference type="ARBA" id="ARBA00023136"/>
    </source>
</evidence>
<feature type="transmembrane region" description="Helical" evidence="7">
    <location>
        <begin position="380"/>
        <end position="397"/>
    </location>
</feature>
<dbReference type="PANTHER" id="PTHR42810">
    <property type="entry name" value="PURINE PERMEASE C1399.01C-RELATED"/>
    <property type="match status" value="1"/>
</dbReference>
<dbReference type="GO" id="GO:0005886">
    <property type="term" value="C:plasma membrane"/>
    <property type="evidence" value="ECO:0007669"/>
    <property type="project" value="TreeGrafter"/>
</dbReference>
<sequence>MRKPDNILYWTGDKPPRQIALILALQQMSFLGVYLVVSPWFGRILHFAPEQSLQLISATLLGSGIGVMLQAGGRWGIGSGYFIPLQVTSSTFAALTLAKSVGGPGAMFGLVSALGLAQLAFSRLFVRLRAVFTVEVAGTAVLLIGLGLGYSGIKLVLETDSAQVPTLHNTLVCALTLGTMVVCNVWFSGYLRLFSAFLGLCAGFAASWWLDIVPPEHWELLQQTPLLHLPRPMHIGWHFDAGLILPAVITGLFLALHGFGAVVAAQRFNDADWKRPDLDQVERGIRAEGLTNLICSLLNGLPITSSGGAVGLAAATGCTSRHVAYWLGGVMITLAFLPKAIVFWDILPQPVAGSAMIFLACFTSLAGLQMIASRLLDSRKILAVGIGLILGVSYEPLKTLLENAPPGLLKTVLFSGVGLGVTAAVLLSALFRFRDHTRERRRLDARHSSFDEVMAFLEQQGKSWGARAEVVRRAEYATWQAFEILAEHGLVDNADGEKNWIEIETIFNEFTFSVVLHYTGSTVSLSMHPPSHDELLADDGAVLQMAGYLLHRLADQVRSRNQDRRCELRLIFND</sequence>
<feature type="transmembrane region" description="Helical" evidence="7">
    <location>
        <begin position="412"/>
        <end position="433"/>
    </location>
</feature>
<dbReference type="PANTHER" id="PTHR42810:SF2">
    <property type="entry name" value="PURINE PERMEASE C1399.01C-RELATED"/>
    <property type="match status" value="1"/>
</dbReference>
<feature type="transmembrane region" description="Helical" evidence="7">
    <location>
        <begin position="165"/>
        <end position="186"/>
    </location>
</feature>
<feature type="transmembrane region" description="Helical" evidence="7">
    <location>
        <begin position="350"/>
        <end position="368"/>
    </location>
</feature>